<organism evidence="4 5">
    <name type="scientific">Paenibacillus foliorum</name>
    <dbReference type="NCBI Taxonomy" id="2654974"/>
    <lineage>
        <taxon>Bacteria</taxon>
        <taxon>Bacillati</taxon>
        <taxon>Bacillota</taxon>
        <taxon>Bacilli</taxon>
        <taxon>Bacillales</taxon>
        <taxon>Paenibacillaceae</taxon>
        <taxon>Paenibacillus</taxon>
    </lineage>
</organism>
<evidence type="ECO:0000313" key="5">
    <source>
        <dbReference type="Proteomes" id="UP000641588"/>
    </source>
</evidence>
<evidence type="ECO:0000313" key="4">
    <source>
        <dbReference type="EMBL" id="NOU93523.1"/>
    </source>
</evidence>
<dbReference type="InterPro" id="IPR050680">
    <property type="entry name" value="YpeA/RimI_acetyltransf"/>
</dbReference>
<evidence type="ECO:0000256" key="2">
    <source>
        <dbReference type="ARBA" id="ARBA00023315"/>
    </source>
</evidence>
<dbReference type="SUPFAM" id="SSF55729">
    <property type="entry name" value="Acyl-CoA N-acyltransferases (Nat)"/>
    <property type="match status" value="1"/>
</dbReference>
<dbReference type="RefSeq" id="WP_171651731.1">
    <property type="nucleotide sequence ID" value="NZ_WHOD01000049.1"/>
</dbReference>
<dbReference type="AlphaFoldDB" id="A0A972GNH9"/>
<dbReference type="InterPro" id="IPR016181">
    <property type="entry name" value="Acyl_CoA_acyltransferase"/>
</dbReference>
<dbReference type="PROSITE" id="PS51186">
    <property type="entry name" value="GNAT"/>
    <property type="match status" value="1"/>
</dbReference>
<protein>
    <submittedName>
        <fullName evidence="4">GNAT family N-acetyltransferase</fullName>
    </submittedName>
</protein>
<accession>A0A972GNH9</accession>
<name>A0A972GNH9_9BACL</name>
<feature type="domain" description="N-acetyltransferase" evidence="3">
    <location>
        <begin position="1"/>
        <end position="140"/>
    </location>
</feature>
<proteinExistence type="predicted"/>
<dbReference type="InterPro" id="IPR000182">
    <property type="entry name" value="GNAT_dom"/>
</dbReference>
<reference evidence="4" key="1">
    <citation type="submission" date="2019-10" db="EMBL/GenBank/DDBJ databases">
        <title>Description of Paenibacillus glebae sp. nov.</title>
        <authorList>
            <person name="Carlier A."/>
            <person name="Qi S."/>
        </authorList>
    </citation>
    <scope>NUCLEOTIDE SEQUENCE</scope>
    <source>
        <strain evidence="4">LMG 31456</strain>
    </source>
</reference>
<dbReference type="Proteomes" id="UP000641588">
    <property type="component" value="Unassembled WGS sequence"/>
</dbReference>
<dbReference type="EMBL" id="WHOD01000049">
    <property type="protein sequence ID" value="NOU93523.1"/>
    <property type="molecule type" value="Genomic_DNA"/>
</dbReference>
<keyword evidence="2" id="KW-0012">Acyltransferase</keyword>
<keyword evidence="5" id="KW-1185">Reference proteome</keyword>
<evidence type="ECO:0000256" key="1">
    <source>
        <dbReference type="ARBA" id="ARBA00022679"/>
    </source>
</evidence>
<sequence length="140" mass="16139">MLVRSFQLSDYVSVTELFNNVLTEACYEETMEAFARQLSWDSELVLIAVENEQIVGVIVGTIDNHEGYYYRIAVSEQFQRRGIGKALIESMRQRFVQRKVKRILITVDIHNEMILPVYESAGYQATDFSRTAHRLSIVNG</sequence>
<dbReference type="CDD" id="cd04301">
    <property type="entry name" value="NAT_SF"/>
    <property type="match status" value="1"/>
</dbReference>
<gene>
    <name evidence="4" type="ORF">GC093_09865</name>
</gene>
<keyword evidence="1" id="KW-0808">Transferase</keyword>
<dbReference type="PANTHER" id="PTHR43420">
    <property type="entry name" value="ACETYLTRANSFERASE"/>
    <property type="match status" value="1"/>
</dbReference>
<dbReference type="Gene3D" id="3.40.630.30">
    <property type="match status" value="1"/>
</dbReference>
<comment type="caution">
    <text evidence="4">The sequence shown here is derived from an EMBL/GenBank/DDBJ whole genome shotgun (WGS) entry which is preliminary data.</text>
</comment>
<dbReference type="GO" id="GO:0016747">
    <property type="term" value="F:acyltransferase activity, transferring groups other than amino-acyl groups"/>
    <property type="evidence" value="ECO:0007669"/>
    <property type="project" value="InterPro"/>
</dbReference>
<dbReference type="PANTHER" id="PTHR43420:SF12">
    <property type="entry name" value="N-ACETYLTRANSFERASE DOMAIN-CONTAINING PROTEIN"/>
    <property type="match status" value="1"/>
</dbReference>
<dbReference type="Pfam" id="PF00583">
    <property type="entry name" value="Acetyltransf_1"/>
    <property type="match status" value="1"/>
</dbReference>
<evidence type="ECO:0000259" key="3">
    <source>
        <dbReference type="PROSITE" id="PS51186"/>
    </source>
</evidence>